<reference evidence="6" key="1">
    <citation type="submission" date="2023-03" db="UniProtKB">
        <authorList>
            <consortium name="Ensembl"/>
        </authorList>
    </citation>
    <scope>IDENTIFICATION</scope>
</reference>
<dbReference type="GO" id="GO:0005829">
    <property type="term" value="C:cytosol"/>
    <property type="evidence" value="ECO:0007669"/>
    <property type="project" value="TreeGrafter"/>
</dbReference>
<evidence type="ECO:0000259" key="4">
    <source>
        <dbReference type="PROSITE" id="PS51650"/>
    </source>
</evidence>
<dbReference type="InterPro" id="IPR046769">
    <property type="entry name" value="DOCKER_Lobe_A"/>
</dbReference>
<organism evidence="6">
    <name type="scientific">Equus asinus asinus</name>
    <dbReference type="NCBI Taxonomy" id="83772"/>
    <lineage>
        <taxon>Eukaryota</taxon>
        <taxon>Metazoa</taxon>
        <taxon>Chordata</taxon>
        <taxon>Craniata</taxon>
        <taxon>Vertebrata</taxon>
        <taxon>Euteleostomi</taxon>
        <taxon>Mammalia</taxon>
        <taxon>Eutheria</taxon>
        <taxon>Laurasiatheria</taxon>
        <taxon>Perissodactyla</taxon>
        <taxon>Equidae</taxon>
        <taxon>Equus</taxon>
    </lineage>
</organism>
<dbReference type="InterPro" id="IPR043161">
    <property type="entry name" value="DOCK_C_lobe_A"/>
</dbReference>
<dbReference type="InterPro" id="IPR027357">
    <property type="entry name" value="DOCKER_dom"/>
</dbReference>
<dbReference type="PROSITE" id="PS51650">
    <property type="entry name" value="C2_DOCK"/>
    <property type="match status" value="1"/>
</dbReference>
<dbReference type="PANTHER" id="PTHR23317:SF65">
    <property type="entry name" value="DEDICATOR OF CYTOKINESIS PROTEIN 6"/>
    <property type="match status" value="1"/>
</dbReference>
<dbReference type="InterPro" id="IPR043162">
    <property type="entry name" value="DOCK_C_lobe_C"/>
</dbReference>
<feature type="region of interest" description="Disordered" evidence="3">
    <location>
        <begin position="494"/>
        <end position="513"/>
    </location>
</feature>
<dbReference type="Pfam" id="PF06920">
    <property type="entry name" value="DHR-2_Lobe_A"/>
    <property type="match status" value="1"/>
</dbReference>
<protein>
    <submittedName>
        <fullName evidence="6">Dedicator of cytokinesis 6</fullName>
    </submittedName>
</protein>
<comment type="similarity">
    <text evidence="2">Belongs to the DOCK family.</text>
</comment>
<accession>A0A8C4LA95</accession>
<dbReference type="GO" id="GO:0005085">
    <property type="term" value="F:guanyl-nucleotide exchange factor activity"/>
    <property type="evidence" value="ECO:0007669"/>
    <property type="project" value="UniProtKB-KW"/>
</dbReference>
<proteinExistence type="inferred from homology"/>
<name>A0A8C4LA95_EQUAS</name>
<dbReference type="PANTHER" id="PTHR23317">
    <property type="entry name" value="DEDICATOR OF CYTOKINESIS DOCK"/>
    <property type="match status" value="1"/>
</dbReference>
<feature type="compositionally biased region" description="Low complexity" evidence="3">
    <location>
        <begin position="495"/>
        <end position="513"/>
    </location>
</feature>
<evidence type="ECO:0000256" key="2">
    <source>
        <dbReference type="PROSITE-ProRule" id="PRU00983"/>
    </source>
</evidence>
<evidence type="ECO:0000313" key="6">
    <source>
        <dbReference type="Ensembl" id="ENSEASP00005008235.1"/>
    </source>
</evidence>
<dbReference type="InterPro" id="IPR035892">
    <property type="entry name" value="C2_domain_sf"/>
</dbReference>
<dbReference type="InterPro" id="IPR026791">
    <property type="entry name" value="DOCK"/>
</dbReference>
<evidence type="ECO:0000256" key="3">
    <source>
        <dbReference type="SAM" id="MobiDB-lite"/>
    </source>
</evidence>
<dbReference type="Pfam" id="PF20421">
    <property type="entry name" value="DHR-2_Lobe_C"/>
    <property type="match status" value="1"/>
</dbReference>
<dbReference type="InterPro" id="IPR046770">
    <property type="entry name" value="DOCKER_Lobe_B"/>
</dbReference>
<dbReference type="Gene3D" id="1.25.40.410">
    <property type="match status" value="1"/>
</dbReference>
<dbReference type="PROSITE" id="PS51651">
    <property type="entry name" value="DOCKER"/>
    <property type="match status" value="1"/>
</dbReference>
<keyword evidence="1" id="KW-0344">Guanine-nucleotide releasing factor</keyword>
<dbReference type="Gene3D" id="2.60.40.150">
    <property type="entry name" value="C2 domain"/>
    <property type="match status" value="1"/>
</dbReference>
<dbReference type="Pfam" id="PF14429">
    <property type="entry name" value="DOCK-C2"/>
    <property type="match status" value="1"/>
</dbReference>
<dbReference type="Ensembl" id="ENSEAST00005008978.1">
    <property type="protein sequence ID" value="ENSEASP00005008235.1"/>
    <property type="gene ID" value="ENSEASG00005004769.1"/>
</dbReference>
<dbReference type="GO" id="GO:0007264">
    <property type="term" value="P:small GTPase-mediated signal transduction"/>
    <property type="evidence" value="ECO:0007669"/>
    <property type="project" value="InterPro"/>
</dbReference>
<evidence type="ECO:0000259" key="5">
    <source>
        <dbReference type="PROSITE" id="PS51651"/>
    </source>
</evidence>
<evidence type="ECO:0000256" key="1">
    <source>
        <dbReference type="ARBA" id="ARBA00022658"/>
    </source>
</evidence>
<dbReference type="Pfam" id="PF20422">
    <property type="entry name" value="DHR-2_Lobe_B"/>
    <property type="match status" value="1"/>
</dbReference>
<dbReference type="InterPro" id="IPR046773">
    <property type="entry name" value="DOCKER_Lobe_C"/>
</dbReference>
<feature type="domain" description="C2 DOCK-type" evidence="4">
    <location>
        <begin position="1"/>
        <end position="128"/>
    </location>
</feature>
<dbReference type="FunFam" id="1.20.58.740:FF:000002">
    <property type="entry name" value="Dedicator of cytokinesis protein 7"/>
    <property type="match status" value="1"/>
</dbReference>
<feature type="domain" description="DOCKER" evidence="5">
    <location>
        <begin position="960"/>
        <end position="1368"/>
    </location>
</feature>
<dbReference type="InterPro" id="IPR027007">
    <property type="entry name" value="C2_DOCK-type_domain"/>
</dbReference>
<gene>
    <name evidence="6" type="primary">DOCK6</name>
</gene>
<sequence>MPPPPQVIFGKSSCSEFTREAFTPVVYHNKSPEFYEEFKLRLPACVTDNHHLLFTFYHISCQPRPGTALETPVGFTWIPLLQHGRLRTGPFCLPVSVDQPPPSYSVALPGMRWVDGHKGVFSVELTAVSSVHPQDPHLDKFFTLVHVLEEGAFPFRLKDAVLSEGTVEQELRASLAALRLASPEPLVAFSHHVLDKLVRLVVRPPIIGGQIAMAHVVSLVHRSLEAAQDARGHCPLLAAYVHYAFRLPGTEPSLPGGEYWWETLADRKYLGGDILVKRNSISSNPDLAVAPGSVDDEVSRILASKVGQGGPGISSLSGSSALCDPCPCPQLLHEELALQWVVSGSTVREAILQHAWFFFQLMVKSMTLHLLLGQRLDTPRKLRFPGRFLDDIAALVGSVGLEVITRVHKDAELAERLNASLAFFLSDLLSLTDRGFVFSLVRAHYKQVATRLLSAPNPVALLTLRMDFTRILCSHEHYVTLNLPCCPLSPPASPSPSISSTTSQSSTFSSQAPDPKVTSMFELSGPFRQQHFLAGLLLTELALALEPEAEGVSLLHKKAISAVHSLLCGHDADPRYTDATVKARVAELYLPLLSLARDTLPRLHDFAGLWAEAGRGRDPGACARAGLGTKARALGSEEWKMKMSLLLLSSLPPLRPQASRSGCPLSAESSRTLLVCVLWVLKNAEPALLQRWAADLALPQLGRLLDLLYLCLAAFEYKGKKAFERINSLTFKKSLDMKARLEEAILGTIGARQEMVRRSRGERETPFGNQENVRWRKSITHWKQTSDRVDKTKDEIEHEALVDGNLATEASLVVLDTLEIIVQVGLDPSILGAVLKVVLYSLGSAQSALFLQHGLATQRALVSKFPELLFEEDTELCADLCLRLLRHCGSRVSAIRTHASASLYLLMRQNFEIGNNFARVKMQVTMSLSSLVGTTQNFSEEHLRRSLKTILTYAEEDVGLRDSTFAEQVQDLMFNLHMILTDTVKMKEHQEDPEMLIDLMYRIARGYQGSPDLRLTWLQNMAGEGCSRQERRPGRLLGILTRPHPQGGLYEAVNEVYKTLIPILEAHRDYKKLAAVHGKLQEAFTKIMHQRVFGTYFRVGFYGSRFGDLDEQEFVYKEPSITKLAEISHRLEEFYTERFGEDVVEIVKDSNPVDKAKLDPQKAYIQITYVEPHFDTYELKDRVTYFDRNYGLRTFLFCTPFTPDGRAHGELPEQHKRKTLLSTDHAFPYIKTRIRVCHREETVLTPVEVAIEDMQKKTRELAFATEQDPPDAKMLQMVLQGSVGPTVNQGPLEVAQVFLTEIPEDPKLFRHHNKLRLCFKDFCKKCEDALRKNKALIGPDQKEYHRELERNYTRLREALQPLLTQRLPQLLAPTTASLRNSLHRASFRKADV</sequence>
<dbReference type="Gene3D" id="1.20.58.740">
    <property type="match status" value="1"/>
</dbReference>